<accession>A0AAV9G9C3</accession>
<evidence type="ECO:0000313" key="2">
    <source>
        <dbReference type="Proteomes" id="UP001321760"/>
    </source>
</evidence>
<dbReference type="EMBL" id="MU865983">
    <property type="protein sequence ID" value="KAK4444013.1"/>
    <property type="molecule type" value="Genomic_DNA"/>
</dbReference>
<protein>
    <submittedName>
        <fullName evidence="1">Uncharacterized protein</fullName>
    </submittedName>
</protein>
<comment type="caution">
    <text evidence="1">The sequence shown here is derived from an EMBL/GenBank/DDBJ whole genome shotgun (WGS) entry which is preliminary data.</text>
</comment>
<reference evidence="1" key="2">
    <citation type="submission" date="2023-05" db="EMBL/GenBank/DDBJ databases">
        <authorList>
            <consortium name="Lawrence Berkeley National Laboratory"/>
            <person name="Steindorff A."/>
            <person name="Hensen N."/>
            <person name="Bonometti L."/>
            <person name="Westerberg I."/>
            <person name="Brannstrom I.O."/>
            <person name="Guillou S."/>
            <person name="Cros-Aarteil S."/>
            <person name="Calhoun S."/>
            <person name="Haridas S."/>
            <person name="Kuo A."/>
            <person name="Mondo S."/>
            <person name="Pangilinan J."/>
            <person name="Riley R."/>
            <person name="Labutti K."/>
            <person name="Andreopoulos B."/>
            <person name="Lipzen A."/>
            <person name="Chen C."/>
            <person name="Yanf M."/>
            <person name="Daum C."/>
            <person name="Ng V."/>
            <person name="Clum A."/>
            <person name="Ohm R."/>
            <person name="Martin F."/>
            <person name="Silar P."/>
            <person name="Natvig D."/>
            <person name="Lalanne C."/>
            <person name="Gautier V."/>
            <person name="Ament-Velasquez S.L."/>
            <person name="Kruys A."/>
            <person name="Hutchinson M.I."/>
            <person name="Powell A.J."/>
            <person name="Barry K."/>
            <person name="Miller A.N."/>
            <person name="Grigoriev I.V."/>
            <person name="Debuchy R."/>
            <person name="Gladieux P."/>
            <person name="Thoren M.H."/>
            <person name="Johannesson H."/>
        </authorList>
    </citation>
    <scope>NUCLEOTIDE SEQUENCE</scope>
    <source>
        <strain evidence="1">PSN243</strain>
    </source>
</reference>
<keyword evidence="2" id="KW-1185">Reference proteome</keyword>
<dbReference type="AlphaFoldDB" id="A0AAV9G9C3"/>
<proteinExistence type="predicted"/>
<sequence length="149" mass="17517">MTYGTYIEYGTPAHIMPSWAYVMFDFDNHALNTTVHCYIASTYPYNWFLDGKEWFNCSSAEYSPTRFRLEAQWLGSPTRLDIENRWRCWEDENTTTLFSGLAAFLPPLACHAVGWRNPDWELWQTHRSNKTLCNSVTVDVRPYEVKVIN</sequence>
<organism evidence="1 2">
    <name type="scientific">Podospora aff. communis PSN243</name>
    <dbReference type="NCBI Taxonomy" id="3040156"/>
    <lineage>
        <taxon>Eukaryota</taxon>
        <taxon>Fungi</taxon>
        <taxon>Dikarya</taxon>
        <taxon>Ascomycota</taxon>
        <taxon>Pezizomycotina</taxon>
        <taxon>Sordariomycetes</taxon>
        <taxon>Sordariomycetidae</taxon>
        <taxon>Sordariales</taxon>
        <taxon>Podosporaceae</taxon>
        <taxon>Podospora</taxon>
    </lineage>
</organism>
<reference evidence="1" key="1">
    <citation type="journal article" date="2023" name="Mol. Phylogenet. Evol.">
        <title>Genome-scale phylogeny and comparative genomics of the fungal order Sordariales.</title>
        <authorList>
            <person name="Hensen N."/>
            <person name="Bonometti L."/>
            <person name="Westerberg I."/>
            <person name="Brannstrom I.O."/>
            <person name="Guillou S."/>
            <person name="Cros-Aarteil S."/>
            <person name="Calhoun S."/>
            <person name="Haridas S."/>
            <person name="Kuo A."/>
            <person name="Mondo S."/>
            <person name="Pangilinan J."/>
            <person name="Riley R."/>
            <person name="LaButti K."/>
            <person name="Andreopoulos B."/>
            <person name="Lipzen A."/>
            <person name="Chen C."/>
            <person name="Yan M."/>
            <person name="Daum C."/>
            <person name="Ng V."/>
            <person name="Clum A."/>
            <person name="Steindorff A."/>
            <person name="Ohm R.A."/>
            <person name="Martin F."/>
            <person name="Silar P."/>
            <person name="Natvig D.O."/>
            <person name="Lalanne C."/>
            <person name="Gautier V."/>
            <person name="Ament-Velasquez S.L."/>
            <person name="Kruys A."/>
            <person name="Hutchinson M.I."/>
            <person name="Powell A.J."/>
            <person name="Barry K."/>
            <person name="Miller A.N."/>
            <person name="Grigoriev I.V."/>
            <person name="Debuchy R."/>
            <person name="Gladieux P."/>
            <person name="Hiltunen Thoren M."/>
            <person name="Johannesson H."/>
        </authorList>
    </citation>
    <scope>NUCLEOTIDE SEQUENCE</scope>
    <source>
        <strain evidence="1">PSN243</strain>
    </source>
</reference>
<evidence type="ECO:0000313" key="1">
    <source>
        <dbReference type="EMBL" id="KAK4444013.1"/>
    </source>
</evidence>
<dbReference type="Proteomes" id="UP001321760">
    <property type="component" value="Unassembled WGS sequence"/>
</dbReference>
<gene>
    <name evidence="1" type="ORF">QBC34DRAFT_475965</name>
</gene>
<name>A0AAV9G9C3_9PEZI</name>